<dbReference type="InterPro" id="IPR052019">
    <property type="entry name" value="F420H2_bilvrd_red/Heme_oxyg"/>
</dbReference>
<dbReference type="SUPFAM" id="SSF50475">
    <property type="entry name" value="FMN-binding split barrel"/>
    <property type="match status" value="1"/>
</dbReference>
<reference evidence="3" key="1">
    <citation type="submission" date="2022-06" db="EMBL/GenBank/DDBJ databases">
        <title>Novel species in genus nocardia.</title>
        <authorList>
            <person name="Li F."/>
        </authorList>
    </citation>
    <scope>NUCLEOTIDE SEQUENCE</scope>
    <source>
        <strain evidence="3">CDC141</strain>
    </source>
</reference>
<accession>A0A9X2EAH7</accession>
<evidence type="ECO:0000259" key="2">
    <source>
        <dbReference type="Pfam" id="PF01243"/>
    </source>
</evidence>
<feature type="domain" description="Pyridoxamine 5'-phosphate oxidase N-terminal" evidence="2">
    <location>
        <begin position="5"/>
        <end position="126"/>
    </location>
</feature>
<dbReference type="InterPro" id="IPR011576">
    <property type="entry name" value="Pyridox_Oxase_N"/>
</dbReference>
<dbReference type="EMBL" id="JAMRXG010000008">
    <property type="protein sequence ID" value="MCM6775890.1"/>
    <property type="molecule type" value="Genomic_DNA"/>
</dbReference>
<comment type="caution">
    <text evidence="3">The sequence shown here is derived from an EMBL/GenBank/DDBJ whole genome shotgun (WGS) entry which is preliminary data.</text>
</comment>
<keyword evidence="1" id="KW-0560">Oxidoreductase</keyword>
<evidence type="ECO:0000313" key="3">
    <source>
        <dbReference type="EMBL" id="MCM6775890.1"/>
    </source>
</evidence>
<organism evidence="3 4">
    <name type="scientific">Nocardia pulmonis</name>
    <dbReference type="NCBI Taxonomy" id="2951408"/>
    <lineage>
        <taxon>Bacteria</taxon>
        <taxon>Bacillati</taxon>
        <taxon>Actinomycetota</taxon>
        <taxon>Actinomycetes</taxon>
        <taxon>Mycobacteriales</taxon>
        <taxon>Nocardiaceae</taxon>
        <taxon>Nocardia</taxon>
    </lineage>
</organism>
<sequence>MNHIPERVAAWFAAPNFAHIASIEPDGTPQLSVVWVESDGDTVIFSTTKQRRKYANLRRCPRATILVSKPGDPYGYCEIRGTVTMRDDPAGELIQRLSRAYTGNPFTLDTAQTRRVVVTVTPRRVIVRG</sequence>
<keyword evidence="4" id="KW-1185">Reference proteome</keyword>
<protein>
    <submittedName>
        <fullName evidence="3">PPOX class F420-dependent oxidoreductase</fullName>
    </submittedName>
</protein>
<evidence type="ECO:0000256" key="1">
    <source>
        <dbReference type="ARBA" id="ARBA00023002"/>
    </source>
</evidence>
<dbReference type="InterPro" id="IPR012349">
    <property type="entry name" value="Split_barrel_FMN-bd"/>
</dbReference>
<dbReference type="PANTHER" id="PTHR35176:SF6">
    <property type="entry name" value="HEME OXYGENASE HI_0854-RELATED"/>
    <property type="match status" value="1"/>
</dbReference>
<dbReference type="GO" id="GO:0005829">
    <property type="term" value="C:cytosol"/>
    <property type="evidence" value="ECO:0007669"/>
    <property type="project" value="TreeGrafter"/>
</dbReference>
<proteinExistence type="predicted"/>
<name>A0A9X2EAH7_9NOCA</name>
<dbReference type="RefSeq" id="WP_251914126.1">
    <property type="nucleotide sequence ID" value="NZ_JAMRXG010000008.1"/>
</dbReference>
<dbReference type="Gene3D" id="2.30.110.10">
    <property type="entry name" value="Electron Transport, Fmn-binding Protein, Chain A"/>
    <property type="match status" value="1"/>
</dbReference>
<dbReference type="NCBIfam" id="TIGR03618">
    <property type="entry name" value="Rv1155_F420"/>
    <property type="match status" value="1"/>
</dbReference>
<evidence type="ECO:0000313" key="4">
    <source>
        <dbReference type="Proteomes" id="UP001139157"/>
    </source>
</evidence>
<gene>
    <name evidence="3" type="ORF">NDR86_20640</name>
</gene>
<dbReference type="PANTHER" id="PTHR35176">
    <property type="entry name" value="HEME OXYGENASE HI_0854-RELATED"/>
    <property type="match status" value="1"/>
</dbReference>
<dbReference type="Pfam" id="PF01243">
    <property type="entry name" value="PNPOx_N"/>
    <property type="match status" value="1"/>
</dbReference>
<dbReference type="Proteomes" id="UP001139157">
    <property type="component" value="Unassembled WGS sequence"/>
</dbReference>
<dbReference type="GO" id="GO:0016627">
    <property type="term" value="F:oxidoreductase activity, acting on the CH-CH group of donors"/>
    <property type="evidence" value="ECO:0007669"/>
    <property type="project" value="TreeGrafter"/>
</dbReference>
<dbReference type="GO" id="GO:0070967">
    <property type="term" value="F:coenzyme F420 binding"/>
    <property type="evidence" value="ECO:0007669"/>
    <property type="project" value="TreeGrafter"/>
</dbReference>
<dbReference type="InterPro" id="IPR019920">
    <property type="entry name" value="F420-binding_dom_put"/>
</dbReference>
<dbReference type="AlphaFoldDB" id="A0A9X2EAH7"/>